<evidence type="ECO:0000313" key="1">
    <source>
        <dbReference type="EMBL" id="OIQ51287.1"/>
    </source>
</evidence>
<evidence type="ECO:0000313" key="2">
    <source>
        <dbReference type="Proteomes" id="UP000181901"/>
    </source>
</evidence>
<reference evidence="1 2" key="1">
    <citation type="submission" date="2015-09" db="EMBL/GenBank/DDBJ databases">
        <title>Genome of Desulfovibrio dechloracetivorans BerOc1, a mercury methylating strain isolated from highly hydrocarbons and metals contaminated coastal sediments.</title>
        <authorList>
            <person name="Goni Urriza M."/>
            <person name="Gassie C."/>
            <person name="Bouchez O."/>
            <person name="Klopp C."/>
            <person name="Ranchou-Peyruse A."/>
            <person name="Remy G."/>
        </authorList>
    </citation>
    <scope>NUCLEOTIDE SEQUENCE [LARGE SCALE GENOMIC DNA]</scope>
    <source>
        <strain evidence="1 2">BerOc1</strain>
    </source>
</reference>
<comment type="caution">
    <text evidence="1">The sequence shown here is derived from an EMBL/GenBank/DDBJ whole genome shotgun (WGS) entry which is preliminary data.</text>
</comment>
<dbReference type="RefSeq" id="WP_071546712.1">
    <property type="nucleotide sequence ID" value="NZ_LKAQ01000004.1"/>
</dbReference>
<sequence length="111" mass="13027">MIGWFKRRIETYKAHRKLASQTDPRAFKRMAMEIRDLALLASQLNPRERDIHKLIRSVIVEMERLSELADRPEFRKLSTGKKLLLRQGLQESREQLLESIESAPSPTQTLQ</sequence>
<gene>
    <name evidence="1" type="ORF">BerOc1_03237</name>
</gene>
<dbReference type="EMBL" id="LKAQ01000004">
    <property type="protein sequence ID" value="OIQ51287.1"/>
    <property type="molecule type" value="Genomic_DNA"/>
</dbReference>
<dbReference type="AlphaFoldDB" id="A0A1J5NDJ3"/>
<keyword evidence="2" id="KW-1185">Reference proteome</keyword>
<dbReference type="OrthoDB" id="5459697at2"/>
<name>A0A1J5NDJ3_9BACT</name>
<organism evidence="1 2">
    <name type="scientific">Pseudodesulfovibrio hydrargyri</name>
    <dbReference type="NCBI Taxonomy" id="2125990"/>
    <lineage>
        <taxon>Bacteria</taxon>
        <taxon>Pseudomonadati</taxon>
        <taxon>Thermodesulfobacteriota</taxon>
        <taxon>Desulfovibrionia</taxon>
        <taxon>Desulfovibrionales</taxon>
        <taxon>Desulfovibrionaceae</taxon>
    </lineage>
</organism>
<proteinExistence type="predicted"/>
<accession>A0A1J5NDJ3</accession>
<protein>
    <submittedName>
        <fullName evidence="1">Uncharacterized protein</fullName>
    </submittedName>
</protein>
<dbReference type="Proteomes" id="UP000181901">
    <property type="component" value="Unassembled WGS sequence"/>
</dbReference>